<gene>
    <name evidence="8" type="ORF">H9926_13525</name>
</gene>
<dbReference type="SUPFAM" id="SSF74650">
    <property type="entry name" value="Galactose mutarotase-like"/>
    <property type="match status" value="1"/>
</dbReference>
<dbReference type="AlphaFoldDB" id="A0A9D2QLT0"/>
<feature type="domain" description="Beta galactosidase small chain/" evidence="7">
    <location>
        <begin position="727"/>
        <end position="1001"/>
    </location>
</feature>
<dbReference type="InterPro" id="IPR014718">
    <property type="entry name" value="GH-type_carb-bd"/>
</dbReference>
<evidence type="ECO:0000256" key="3">
    <source>
        <dbReference type="ARBA" id="ARBA00012756"/>
    </source>
</evidence>
<dbReference type="Pfam" id="PF02836">
    <property type="entry name" value="Glyco_hydro_2_C"/>
    <property type="match status" value="1"/>
</dbReference>
<dbReference type="SMART" id="SM01038">
    <property type="entry name" value="Bgal_small_N"/>
    <property type="match status" value="1"/>
</dbReference>
<dbReference type="SUPFAM" id="SSF49785">
    <property type="entry name" value="Galactose-binding domain-like"/>
    <property type="match status" value="1"/>
</dbReference>
<dbReference type="Pfam" id="PF00703">
    <property type="entry name" value="Glyco_hydro_2"/>
    <property type="match status" value="1"/>
</dbReference>
<dbReference type="GO" id="GO:0005990">
    <property type="term" value="P:lactose catabolic process"/>
    <property type="evidence" value="ECO:0007669"/>
    <property type="project" value="TreeGrafter"/>
</dbReference>
<dbReference type="InterPro" id="IPR006102">
    <property type="entry name" value="Ig-like_GH2"/>
</dbReference>
<comment type="catalytic activity">
    <reaction evidence="1">
        <text>Hydrolysis of terminal non-reducing beta-D-galactose residues in beta-D-galactosides.</text>
        <dbReference type="EC" id="3.2.1.23"/>
    </reaction>
</comment>
<evidence type="ECO:0000256" key="1">
    <source>
        <dbReference type="ARBA" id="ARBA00001412"/>
    </source>
</evidence>
<evidence type="ECO:0000313" key="8">
    <source>
        <dbReference type="EMBL" id="HJC89020.1"/>
    </source>
</evidence>
<dbReference type="SUPFAM" id="SSF51445">
    <property type="entry name" value="(Trans)glycosidases"/>
    <property type="match status" value="1"/>
</dbReference>
<dbReference type="InterPro" id="IPR011013">
    <property type="entry name" value="Gal_mutarotase_sf_dom"/>
</dbReference>
<dbReference type="EC" id="3.2.1.23" evidence="3"/>
<organism evidence="8 9">
    <name type="scientific">Candidatus Eisenbergiella intestinigallinarum</name>
    <dbReference type="NCBI Taxonomy" id="2838549"/>
    <lineage>
        <taxon>Bacteria</taxon>
        <taxon>Bacillati</taxon>
        <taxon>Bacillota</taxon>
        <taxon>Clostridia</taxon>
        <taxon>Lachnospirales</taxon>
        <taxon>Lachnospiraceae</taxon>
        <taxon>Eisenbergiella</taxon>
    </lineage>
</organism>
<dbReference type="PRINTS" id="PR00132">
    <property type="entry name" value="GLHYDRLASE2"/>
</dbReference>
<dbReference type="InterPro" id="IPR006104">
    <property type="entry name" value="Glyco_hydro_2_N"/>
</dbReference>
<evidence type="ECO:0000256" key="6">
    <source>
        <dbReference type="ARBA" id="ARBA00032230"/>
    </source>
</evidence>
<dbReference type="InterPro" id="IPR013783">
    <property type="entry name" value="Ig-like_fold"/>
</dbReference>
<dbReference type="InterPro" id="IPR006103">
    <property type="entry name" value="Glyco_hydro_2_cat"/>
</dbReference>
<evidence type="ECO:0000256" key="4">
    <source>
        <dbReference type="ARBA" id="ARBA00022801"/>
    </source>
</evidence>
<comment type="similarity">
    <text evidence="2">Belongs to the glycosyl hydrolase 2 family.</text>
</comment>
<dbReference type="GO" id="GO:0009341">
    <property type="term" value="C:beta-galactosidase complex"/>
    <property type="evidence" value="ECO:0007669"/>
    <property type="project" value="InterPro"/>
</dbReference>
<dbReference type="InterPro" id="IPR032312">
    <property type="entry name" value="LacZ_4"/>
</dbReference>
<keyword evidence="4" id="KW-0378">Hydrolase</keyword>
<dbReference type="Pfam" id="PF16353">
    <property type="entry name" value="LacZ_4"/>
    <property type="match status" value="1"/>
</dbReference>
<reference evidence="8" key="1">
    <citation type="journal article" date="2021" name="PeerJ">
        <title>Extensive microbial diversity within the chicken gut microbiome revealed by metagenomics and culture.</title>
        <authorList>
            <person name="Gilroy R."/>
            <person name="Ravi A."/>
            <person name="Getino M."/>
            <person name="Pursley I."/>
            <person name="Horton D.L."/>
            <person name="Alikhan N.F."/>
            <person name="Baker D."/>
            <person name="Gharbi K."/>
            <person name="Hall N."/>
            <person name="Watson M."/>
            <person name="Adriaenssens E.M."/>
            <person name="Foster-Nyarko E."/>
            <person name="Jarju S."/>
            <person name="Secka A."/>
            <person name="Antonio M."/>
            <person name="Oren A."/>
            <person name="Chaudhuri R.R."/>
            <person name="La Ragione R."/>
            <person name="Hildebrand F."/>
            <person name="Pallen M.J."/>
        </authorList>
    </citation>
    <scope>NUCLEOTIDE SEQUENCE</scope>
    <source>
        <strain evidence="8">ChiBcec1-1630</strain>
    </source>
</reference>
<evidence type="ECO:0000313" key="9">
    <source>
        <dbReference type="Proteomes" id="UP000823922"/>
    </source>
</evidence>
<dbReference type="Gene3D" id="2.60.120.260">
    <property type="entry name" value="Galactose-binding domain-like"/>
    <property type="match status" value="1"/>
</dbReference>
<dbReference type="EMBL" id="DWVS01000349">
    <property type="protein sequence ID" value="HJC89020.1"/>
    <property type="molecule type" value="Genomic_DNA"/>
</dbReference>
<sequence>MILEKYYENPEILHVGCEETRCWYVPLDGQEKETGRLLSSVDWRFGYFPCIEDVPEFYKKDFDEESFGRLEVPSCWQMAGFDQKHYTNTRYPFPCDPPYVPDNNPCGAYIKDFDLDKNETKKEQFLYFEGVDSCFYVWVNGKFVGYSQVSHSPSEFNITGKTKTGRNRLAVLVLKWCDGSYLEDQDKFRMSGIFRDVHLLLRPKERVQDYTVTTPVDFEKDSAQVRIRLDAVGAPQVECSLYDGETLLAQQAPGTDGTVSFTVEHPVLWNAEEPYLYTVKISTPEETICQKVGIRTISIRNGVVLINEKPVKFKGVNRHDSSPFTGAVVSRVDAMFDLRIMKEANINAIRTSHYPNAPWFPELCSEYGFYVIAEADLESHGVQDQYGGGTEKTFSQLAEDPAYREAVIDRSRRNVIRDKNQCCVIFWSLGNESGMGTNIEEAGRWVKQYDPTRLVHYESCHFQPEGHVKDESMLDVESHMYASTQQIDEYFASPGEKKPFIQCEFVHAMGNGPGDIEDYMQQIYKYDGFCGGFVWEWCDHATYEGRAEDGREMYHYGGDAGEYPHDGNFCMDGLVFPDRRPHEGLYEWKNCIRPVRAELIDRKKGIVRLHNMLDFRNLNGYVRLQYEIKKAGELLSEGSVDVLDIAPHGCGDIQIDLPGKKEEDCFLLLTYYQASKDKLTQTGHVMGFDQIALSEPKDKELPFEKLPAAEKGSVTLTETPYAFCVSGSSGENFHYEFGKKEGNFIRMEKNGEACITAPVEWNVWRAPTDNDRNIVLEWRKAGYDRSTVKVYRTEAKVRQNVATITCDFSIAAPVVQPFLRLHAVWSINAEGQVKLVLEGKRDTVFPFLPRFGLKFCLPVTTENGEKVEAKDVPVSYFGYGPHESYIDKHRASYMDLFSTTVGALHQDYIRPQENGSHYNCSFVQAGGFMAQGKYPFSFNASEYTPEELTEKAHNYELEKAGCVVVCTDYKMSGVGSNSCGPALLEQYRFDEEEFQWEMLYSFS</sequence>
<dbReference type="InterPro" id="IPR006101">
    <property type="entry name" value="Glyco_hydro_2"/>
</dbReference>
<dbReference type="PANTHER" id="PTHR46323:SF2">
    <property type="entry name" value="BETA-GALACTOSIDASE"/>
    <property type="match status" value="1"/>
</dbReference>
<dbReference type="Gene3D" id="3.20.20.80">
    <property type="entry name" value="Glycosidases"/>
    <property type="match status" value="1"/>
</dbReference>
<dbReference type="Gene3D" id="2.60.40.10">
    <property type="entry name" value="Immunoglobulins"/>
    <property type="match status" value="2"/>
</dbReference>
<dbReference type="Proteomes" id="UP000823922">
    <property type="component" value="Unassembled WGS sequence"/>
</dbReference>
<accession>A0A9D2QLT0</accession>
<dbReference type="InterPro" id="IPR036156">
    <property type="entry name" value="Beta-gal/glucu_dom_sf"/>
</dbReference>
<proteinExistence type="inferred from homology"/>
<name>A0A9D2QLT0_9FIRM</name>
<reference evidence="8" key="2">
    <citation type="submission" date="2021-04" db="EMBL/GenBank/DDBJ databases">
        <authorList>
            <person name="Gilroy R."/>
        </authorList>
    </citation>
    <scope>NUCLEOTIDE SEQUENCE</scope>
    <source>
        <strain evidence="8">ChiBcec1-1630</strain>
    </source>
</reference>
<dbReference type="InterPro" id="IPR050347">
    <property type="entry name" value="Bact_Beta-galactosidase"/>
</dbReference>
<dbReference type="GO" id="GO:0004565">
    <property type="term" value="F:beta-galactosidase activity"/>
    <property type="evidence" value="ECO:0007669"/>
    <property type="project" value="UniProtKB-EC"/>
</dbReference>
<dbReference type="InterPro" id="IPR017853">
    <property type="entry name" value="GH"/>
</dbReference>
<dbReference type="Pfam" id="PF02837">
    <property type="entry name" value="Glyco_hydro_2_N"/>
    <property type="match status" value="1"/>
</dbReference>
<evidence type="ECO:0000256" key="2">
    <source>
        <dbReference type="ARBA" id="ARBA00007401"/>
    </source>
</evidence>
<evidence type="ECO:0000259" key="7">
    <source>
        <dbReference type="SMART" id="SM01038"/>
    </source>
</evidence>
<keyword evidence="5" id="KW-0326">Glycosidase</keyword>
<dbReference type="Pfam" id="PF02929">
    <property type="entry name" value="Bgal_small_N"/>
    <property type="match status" value="1"/>
</dbReference>
<evidence type="ECO:0000256" key="5">
    <source>
        <dbReference type="ARBA" id="ARBA00023295"/>
    </source>
</evidence>
<dbReference type="InterPro" id="IPR004199">
    <property type="entry name" value="B-gal_small/dom_5"/>
</dbReference>
<dbReference type="PANTHER" id="PTHR46323">
    <property type="entry name" value="BETA-GALACTOSIDASE"/>
    <property type="match status" value="1"/>
</dbReference>
<comment type="caution">
    <text evidence="8">The sequence shown here is derived from an EMBL/GenBank/DDBJ whole genome shotgun (WGS) entry which is preliminary data.</text>
</comment>
<dbReference type="SUPFAM" id="SSF49303">
    <property type="entry name" value="beta-Galactosidase/glucuronidase domain"/>
    <property type="match status" value="2"/>
</dbReference>
<dbReference type="GO" id="GO:0030246">
    <property type="term" value="F:carbohydrate binding"/>
    <property type="evidence" value="ECO:0007669"/>
    <property type="project" value="InterPro"/>
</dbReference>
<dbReference type="InterPro" id="IPR008979">
    <property type="entry name" value="Galactose-bd-like_sf"/>
</dbReference>
<protein>
    <recommendedName>
        <fullName evidence="3">beta-galactosidase</fullName>
        <ecNumber evidence="3">3.2.1.23</ecNumber>
    </recommendedName>
    <alternativeName>
        <fullName evidence="6">Lactase</fullName>
    </alternativeName>
</protein>
<dbReference type="Gene3D" id="2.70.98.10">
    <property type="match status" value="1"/>
</dbReference>